<evidence type="ECO:0000256" key="1">
    <source>
        <dbReference type="ARBA" id="ARBA00000189"/>
    </source>
</evidence>
<dbReference type="Proteomes" id="UP000822688">
    <property type="component" value="Chromosome 11"/>
</dbReference>
<sequence length="328" mass="36499">MRVESLKMARLGAVVSLLALVLATSFLAVSAGGLTANYYAKTCPSVDKVVRETVYRLYEKKGNIATSLIRFGFHDWFNGADASFLLKSLPGKTSEKDSTTQEGMRNEKYVDNIKAAVDAACGPNVVSCADILAVGAAAGVQVLGGPYIPILFGRRDSRVSLKSSADKIPPPQGDVTSFLKFFAERGINTEQAVALMGAHTIGRAHCVSFKERIYPKVDPQMDPKFADMLKHRCPPNPTEVHFTYFRNDEQSPMAFDNHYYVNLVAKQGLMGIDSKLYWDKRTQPFVVKYAKDANYWRKVFATAYKQMSEYQPLTGKQGEIRKRCSYVN</sequence>
<dbReference type="Pfam" id="PF00141">
    <property type="entry name" value="peroxidase"/>
    <property type="match status" value="1"/>
</dbReference>
<evidence type="ECO:0000256" key="6">
    <source>
        <dbReference type="ARBA" id="ARBA00022729"/>
    </source>
</evidence>
<comment type="cofactor">
    <cofactor evidence="11 14">
        <name>heme b</name>
        <dbReference type="ChEBI" id="CHEBI:60344"/>
    </cofactor>
    <text evidence="11 14">Binds 1 heme b (iron(II)-protoporphyrin IX) group per subunit.</text>
</comment>
<feature type="disulfide bond" evidence="13">
    <location>
        <begin position="206"/>
        <end position="233"/>
    </location>
</feature>
<evidence type="ECO:0000259" key="15">
    <source>
        <dbReference type="PROSITE" id="PS50873"/>
    </source>
</evidence>
<comment type="cofactor">
    <cofactor evidence="11 14">
        <name>Ca(2+)</name>
        <dbReference type="ChEBI" id="CHEBI:29108"/>
    </cofactor>
    <text evidence="11 14">Binds 2 calcium ions per subunit.</text>
</comment>
<dbReference type="PANTHER" id="PTHR31517:SF80">
    <property type="entry name" value="PEROXIDASE"/>
    <property type="match status" value="1"/>
</dbReference>
<feature type="disulfide bond" evidence="13">
    <location>
        <begin position="43"/>
        <end position="121"/>
    </location>
</feature>
<feature type="binding site" evidence="10">
    <location>
        <position position="169"/>
    </location>
    <ligand>
        <name>substrate</name>
    </ligand>
</feature>
<dbReference type="GO" id="GO:0005576">
    <property type="term" value="C:extracellular region"/>
    <property type="evidence" value="ECO:0007669"/>
    <property type="project" value="UniProtKB-SubCell"/>
</dbReference>
<keyword evidence="14" id="KW-0964">Secreted</keyword>
<evidence type="ECO:0000256" key="12">
    <source>
        <dbReference type="PIRSR" id="PIRSR600823-4"/>
    </source>
</evidence>
<dbReference type="GO" id="GO:0006979">
    <property type="term" value="P:response to oxidative stress"/>
    <property type="evidence" value="ECO:0007669"/>
    <property type="project" value="UniProtKB-UniRule"/>
</dbReference>
<keyword evidence="6" id="KW-0732">Signal</keyword>
<feature type="binding site" evidence="11">
    <location>
        <position position="95"/>
    </location>
    <ligand>
        <name>Ca(2+)</name>
        <dbReference type="ChEBI" id="CHEBI:29108"/>
        <label>1</label>
    </ligand>
</feature>
<feature type="active site" description="Proton acceptor" evidence="9">
    <location>
        <position position="74"/>
    </location>
</feature>
<feature type="binding site" evidence="11">
    <location>
        <position position="200"/>
    </location>
    <ligand>
        <name>Ca(2+)</name>
        <dbReference type="ChEBI" id="CHEBI:29108"/>
        <label>2</label>
    </ligand>
</feature>
<dbReference type="InterPro" id="IPR002016">
    <property type="entry name" value="Haem_peroxidase"/>
</dbReference>
<keyword evidence="17" id="KW-1185">Reference proteome</keyword>
<feature type="binding site" evidence="11">
    <location>
        <position position="79"/>
    </location>
    <ligand>
        <name>Ca(2+)</name>
        <dbReference type="ChEBI" id="CHEBI:29108"/>
        <label>1</label>
    </ligand>
</feature>
<dbReference type="Gene3D" id="1.10.520.10">
    <property type="match status" value="1"/>
</dbReference>
<evidence type="ECO:0000256" key="8">
    <source>
        <dbReference type="ARBA" id="ARBA00023157"/>
    </source>
</evidence>
<keyword evidence="14" id="KW-0376">Hydrogen peroxide</keyword>
<dbReference type="GO" id="GO:0020037">
    <property type="term" value="F:heme binding"/>
    <property type="evidence" value="ECO:0007669"/>
    <property type="project" value="UniProtKB-UniRule"/>
</dbReference>
<feature type="domain" description="Plant heme peroxidase family profile" evidence="15">
    <location>
        <begin position="33"/>
        <end position="328"/>
    </location>
</feature>
<evidence type="ECO:0000256" key="14">
    <source>
        <dbReference type="RuleBase" id="RU362060"/>
    </source>
</evidence>
<organism evidence="16 17">
    <name type="scientific">Ceratodon purpureus</name>
    <name type="common">Fire moss</name>
    <name type="synonym">Dicranum purpureum</name>
    <dbReference type="NCBI Taxonomy" id="3225"/>
    <lineage>
        <taxon>Eukaryota</taxon>
        <taxon>Viridiplantae</taxon>
        <taxon>Streptophyta</taxon>
        <taxon>Embryophyta</taxon>
        <taxon>Bryophyta</taxon>
        <taxon>Bryophytina</taxon>
        <taxon>Bryopsida</taxon>
        <taxon>Dicranidae</taxon>
        <taxon>Pseudoditrichales</taxon>
        <taxon>Ditrichaceae</taxon>
        <taxon>Ceratodon</taxon>
    </lineage>
</organism>
<keyword evidence="4 14" id="KW-0349">Heme</keyword>
<feature type="binding site" evidence="11">
    <location>
        <position position="248"/>
    </location>
    <ligand>
        <name>Ca(2+)</name>
        <dbReference type="ChEBI" id="CHEBI:29108"/>
        <label>2</label>
    </ligand>
</feature>
<keyword evidence="5 11" id="KW-0479">Metal-binding</keyword>
<evidence type="ECO:0000256" key="2">
    <source>
        <dbReference type="ARBA" id="ARBA00012313"/>
    </source>
</evidence>
<evidence type="ECO:0000256" key="10">
    <source>
        <dbReference type="PIRSR" id="PIRSR600823-2"/>
    </source>
</evidence>
<proteinExistence type="inferred from homology"/>
<keyword evidence="8 13" id="KW-1015">Disulfide bond</keyword>
<dbReference type="PRINTS" id="PR00461">
    <property type="entry name" value="PLPEROXIDASE"/>
</dbReference>
<evidence type="ECO:0000313" key="17">
    <source>
        <dbReference type="Proteomes" id="UP000822688"/>
    </source>
</evidence>
<protein>
    <recommendedName>
        <fullName evidence="2 14">Peroxidase</fullName>
        <ecNumber evidence="2 14">1.11.1.7</ecNumber>
    </recommendedName>
</protein>
<evidence type="ECO:0000256" key="3">
    <source>
        <dbReference type="ARBA" id="ARBA00022559"/>
    </source>
</evidence>
<dbReference type="CDD" id="cd00693">
    <property type="entry name" value="secretory_peroxidase"/>
    <property type="match status" value="1"/>
</dbReference>
<dbReference type="EMBL" id="CM026432">
    <property type="protein sequence ID" value="KAG0557086.1"/>
    <property type="molecule type" value="Genomic_DNA"/>
</dbReference>
<keyword evidence="3 14" id="KW-0575">Peroxidase</keyword>
<comment type="subcellular location">
    <subcellularLocation>
        <location evidence="14">Secreted</location>
    </subcellularLocation>
</comment>
<keyword evidence="14" id="KW-0560">Oxidoreductase</keyword>
<evidence type="ECO:0000256" key="11">
    <source>
        <dbReference type="PIRSR" id="PIRSR600823-3"/>
    </source>
</evidence>
<evidence type="ECO:0000256" key="9">
    <source>
        <dbReference type="PIRSR" id="PIRSR600823-1"/>
    </source>
</evidence>
<evidence type="ECO:0000256" key="13">
    <source>
        <dbReference type="PIRSR" id="PIRSR600823-5"/>
    </source>
</evidence>
<dbReference type="GO" id="GO:0140825">
    <property type="term" value="F:lactoperoxidase activity"/>
    <property type="evidence" value="ECO:0007669"/>
    <property type="project" value="UniProtKB-EC"/>
</dbReference>
<feature type="site" description="Transition state stabilizer" evidence="12">
    <location>
        <position position="70"/>
    </location>
</feature>
<evidence type="ECO:0000256" key="7">
    <source>
        <dbReference type="ARBA" id="ARBA00023004"/>
    </source>
</evidence>
<evidence type="ECO:0000256" key="4">
    <source>
        <dbReference type="ARBA" id="ARBA00022617"/>
    </source>
</evidence>
<comment type="similarity">
    <text evidence="14">Belongs to the peroxidase family. Classical plant (class III) peroxidase subfamily.</text>
</comment>
<accession>A0A8T0GCH4</accession>
<comment type="catalytic activity">
    <reaction evidence="1 14">
        <text>2 a phenolic donor + H2O2 = 2 a phenolic radical donor + 2 H2O</text>
        <dbReference type="Rhea" id="RHEA:56136"/>
        <dbReference type="ChEBI" id="CHEBI:15377"/>
        <dbReference type="ChEBI" id="CHEBI:16240"/>
        <dbReference type="ChEBI" id="CHEBI:139520"/>
        <dbReference type="ChEBI" id="CHEBI:139521"/>
        <dbReference type="EC" id="1.11.1.7"/>
    </reaction>
</comment>
<dbReference type="InterPro" id="IPR000823">
    <property type="entry name" value="Peroxidase_pln"/>
</dbReference>
<evidence type="ECO:0000313" key="16">
    <source>
        <dbReference type="EMBL" id="KAG0557086.1"/>
    </source>
</evidence>
<dbReference type="GO" id="GO:0046872">
    <property type="term" value="F:metal ion binding"/>
    <property type="evidence" value="ECO:0007669"/>
    <property type="project" value="UniProtKB-UniRule"/>
</dbReference>
<dbReference type="PANTHER" id="PTHR31517">
    <property type="match status" value="1"/>
</dbReference>
<dbReference type="PRINTS" id="PR00458">
    <property type="entry name" value="PEROXIDASE"/>
</dbReference>
<dbReference type="AlphaFoldDB" id="A0A8T0GCH4"/>
<feature type="binding site" evidence="11">
    <location>
        <position position="256"/>
    </location>
    <ligand>
        <name>Ca(2+)</name>
        <dbReference type="ChEBI" id="CHEBI:29108"/>
        <label>2</label>
    </ligand>
</feature>
<feature type="binding site" evidence="11">
    <location>
        <position position="75"/>
    </location>
    <ligand>
        <name>Ca(2+)</name>
        <dbReference type="ChEBI" id="CHEBI:29108"/>
        <label>1</label>
    </ligand>
</feature>
<dbReference type="Gene3D" id="1.10.420.10">
    <property type="entry name" value="Peroxidase, domain 2"/>
    <property type="match status" value="1"/>
</dbReference>
<feature type="binding site" evidence="11">
    <location>
        <position position="81"/>
    </location>
    <ligand>
        <name>Ca(2+)</name>
        <dbReference type="ChEBI" id="CHEBI:29108"/>
        <label>1</label>
    </ligand>
</feature>
<evidence type="ECO:0000256" key="5">
    <source>
        <dbReference type="ARBA" id="ARBA00022723"/>
    </source>
</evidence>
<comment type="function">
    <text evidence="14">Removal of H(2)O(2), oxidation of toxic reductants, biosynthesis and degradation of lignin, suberization, auxin catabolism, response to environmental stresses such as wounding, pathogen attack and oxidative stress.</text>
</comment>
<keyword evidence="11 14" id="KW-0106">Calcium</keyword>
<feature type="disulfide bond" evidence="13">
    <location>
        <begin position="128"/>
        <end position="324"/>
    </location>
</feature>
<keyword evidence="7 11" id="KW-0408">Iron</keyword>
<dbReference type="PROSITE" id="PS50873">
    <property type="entry name" value="PEROXIDASE_4"/>
    <property type="match status" value="1"/>
</dbReference>
<comment type="caution">
    <text evidence="16">The sequence shown here is derived from an EMBL/GenBank/DDBJ whole genome shotgun (WGS) entry which is preliminary data.</text>
</comment>
<reference evidence="16 17" key="1">
    <citation type="submission" date="2020-06" db="EMBL/GenBank/DDBJ databases">
        <title>WGS assembly of Ceratodon purpureus strain R40.</title>
        <authorList>
            <person name="Carey S.B."/>
            <person name="Jenkins J."/>
            <person name="Shu S."/>
            <person name="Lovell J.T."/>
            <person name="Sreedasyam A."/>
            <person name="Maumus F."/>
            <person name="Tiley G.P."/>
            <person name="Fernandez-Pozo N."/>
            <person name="Barry K."/>
            <person name="Chen C."/>
            <person name="Wang M."/>
            <person name="Lipzen A."/>
            <person name="Daum C."/>
            <person name="Saski C.A."/>
            <person name="Payton A.C."/>
            <person name="Mcbreen J.C."/>
            <person name="Conrad R.E."/>
            <person name="Kollar L.M."/>
            <person name="Olsson S."/>
            <person name="Huttunen S."/>
            <person name="Landis J.B."/>
            <person name="Wickett N.J."/>
            <person name="Johnson M.G."/>
            <person name="Rensing S.A."/>
            <person name="Grimwood J."/>
            <person name="Schmutz J."/>
            <person name="Mcdaniel S.F."/>
        </authorList>
    </citation>
    <scope>NUCLEOTIDE SEQUENCE [LARGE SCALE GENOMIC DNA]</scope>
    <source>
        <strain evidence="16 17">R40</strain>
    </source>
</reference>
<feature type="binding site" evidence="11">
    <location>
        <position position="83"/>
    </location>
    <ligand>
        <name>Ca(2+)</name>
        <dbReference type="ChEBI" id="CHEBI:29108"/>
        <label>1</label>
    </ligand>
</feature>
<gene>
    <name evidence="16" type="ORF">KC19_11G101200</name>
</gene>
<dbReference type="GO" id="GO:0042744">
    <property type="term" value="P:hydrogen peroxide catabolic process"/>
    <property type="evidence" value="ECO:0007669"/>
    <property type="project" value="UniProtKB-KW"/>
</dbReference>
<name>A0A8T0GCH4_CERPU</name>
<dbReference type="SUPFAM" id="SSF48113">
    <property type="entry name" value="Heme-dependent peroxidases"/>
    <property type="match status" value="1"/>
</dbReference>
<dbReference type="InterPro" id="IPR033905">
    <property type="entry name" value="Secretory_peroxidase"/>
</dbReference>
<dbReference type="InterPro" id="IPR010255">
    <property type="entry name" value="Haem_peroxidase_sf"/>
</dbReference>
<dbReference type="FunFam" id="1.10.420.10:FF:000007">
    <property type="entry name" value="Peroxidase"/>
    <property type="match status" value="1"/>
</dbReference>
<feature type="binding site" description="axial binding residue" evidence="11">
    <location>
        <position position="199"/>
    </location>
    <ligand>
        <name>heme b</name>
        <dbReference type="ChEBI" id="CHEBI:60344"/>
    </ligand>
    <ligandPart>
        <name>Fe</name>
        <dbReference type="ChEBI" id="CHEBI:18248"/>
    </ligandPart>
</feature>
<dbReference type="EC" id="1.11.1.7" evidence="2 14"/>